<evidence type="ECO:0000313" key="2">
    <source>
        <dbReference type="Proteomes" id="UP000191240"/>
    </source>
</evidence>
<dbReference type="OrthoDB" id="1663476at2"/>
<dbReference type="Proteomes" id="UP000191240">
    <property type="component" value="Unassembled WGS sequence"/>
</dbReference>
<reference evidence="1 2" key="1">
    <citation type="submission" date="2016-11" db="EMBL/GenBank/DDBJ databases">
        <authorList>
            <person name="Jaros S."/>
            <person name="Januszkiewicz K."/>
            <person name="Wedrychowicz H."/>
        </authorList>
    </citation>
    <scope>NUCLEOTIDE SEQUENCE [LARGE SCALE GENOMIC DNA]</scope>
    <source>
        <strain evidence="1 2">DSM 3074</strain>
    </source>
</reference>
<accession>A0A1M6GBX4</accession>
<organism evidence="1 2">
    <name type="scientific">Anaerovibrio lipolyticus DSM 3074</name>
    <dbReference type="NCBI Taxonomy" id="1120997"/>
    <lineage>
        <taxon>Bacteria</taxon>
        <taxon>Bacillati</taxon>
        <taxon>Bacillota</taxon>
        <taxon>Negativicutes</taxon>
        <taxon>Selenomonadales</taxon>
        <taxon>Selenomonadaceae</taxon>
        <taxon>Anaerovibrio</taxon>
    </lineage>
</organism>
<dbReference type="RefSeq" id="WP_143254932.1">
    <property type="nucleotide sequence ID" value="NZ_FQYW01000029.1"/>
</dbReference>
<dbReference type="AlphaFoldDB" id="A0A1M6GBX4"/>
<gene>
    <name evidence="1" type="ORF">SAMN02745671_02592</name>
</gene>
<dbReference type="EMBL" id="FQYW01000029">
    <property type="protein sequence ID" value="SHJ07456.1"/>
    <property type="molecule type" value="Genomic_DNA"/>
</dbReference>
<protein>
    <submittedName>
        <fullName evidence="1">Uncharacterized protein</fullName>
    </submittedName>
</protein>
<name>A0A1M6GBX4_9FIRM</name>
<proteinExistence type="predicted"/>
<sequence length="259" mass="28993">MKVSGFLRYMVVLMLALCVALVYGKTPMASAEVDMSKVDTSIQAIIGTWREGDALDARVLRVNPDYTYELVYRGGGTSCGTVRVIGEEHPDGTYSPWYSFDEVDGKNWAMFPKNDVDGTLQKDLWSGQDGALHFIRFDNYEYAGKTEGITPESYLGVWGCGRCTIVINKEDNKYTADISWANSAAEHRVWTYSCRYDKDSSILVCPGNGLCTDAIVYDNGKETDVNVYDDGSCELVLRDGVLKWYDNKDKAGQDMEFLK</sequence>
<evidence type="ECO:0000313" key="1">
    <source>
        <dbReference type="EMBL" id="SHJ07456.1"/>
    </source>
</evidence>